<dbReference type="InterPro" id="IPR002816">
    <property type="entry name" value="TraB/PrgY/GumN_fam"/>
</dbReference>
<dbReference type="EnsemblPlants" id="OMERI05G19630.1">
    <property type="protein sequence ID" value="OMERI05G19630.1"/>
    <property type="gene ID" value="OMERI05G19630"/>
</dbReference>
<keyword evidence="2" id="KW-1185">Reference proteome</keyword>
<dbReference type="CDD" id="cd14726">
    <property type="entry name" value="TraB_PrgY-like"/>
    <property type="match status" value="1"/>
</dbReference>
<reference evidence="1" key="2">
    <citation type="submission" date="2018-05" db="EMBL/GenBank/DDBJ databases">
        <title>OmerRS3 (Oryza meridionalis Reference Sequence Version 3).</title>
        <authorList>
            <person name="Zhang J."/>
            <person name="Kudrna D."/>
            <person name="Lee S."/>
            <person name="Talag J."/>
            <person name="Welchert J."/>
            <person name="Wing R.A."/>
        </authorList>
    </citation>
    <scope>NUCLEOTIDE SEQUENCE [LARGE SCALE GENOMIC DNA]</scope>
    <source>
        <strain evidence="1">cv. OR44</strain>
    </source>
</reference>
<accession>A0A0E0DTK0</accession>
<evidence type="ECO:0000313" key="1">
    <source>
        <dbReference type="EnsemblPlants" id="OMERI05G19630.1"/>
    </source>
</evidence>
<dbReference type="InterPro" id="IPR046345">
    <property type="entry name" value="TraB_PrgY-like"/>
</dbReference>
<dbReference type="Gramene" id="OMERI05G19630.1">
    <property type="protein sequence ID" value="OMERI05G19630.1"/>
    <property type="gene ID" value="OMERI05G19630"/>
</dbReference>
<dbReference type="PANTHER" id="PTHR21530:SF7">
    <property type="entry name" value="TRAB DOMAIN-CONTAINING PROTEIN"/>
    <property type="match status" value="1"/>
</dbReference>
<dbReference type="Pfam" id="PF01963">
    <property type="entry name" value="TraB_PrgY_gumN"/>
    <property type="match status" value="1"/>
</dbReference>
<protein>
    <recommendedName>
        <fullName evidence="3">TraB domain-containing protein</fullName>
    </recommendedName>
</protein>
<dbReference type="Proteomes" id="UP000008021">
    <property type="component" value="Chromosome 5"/>
</dbReference>
<evidence type="ECO:0000313" key="2">
    <source>
        <dbReference type="Proteomes" id="UP000008021"/>
    </source>
</evidence>
<dbReference type="HOGENOM" id="CLU_443714_0_0_1"/>
<dbReference type="STRING" id="40149.A0A0E0DTK0"/>
<dbReference type="PANTHER" id="PTHR21530">
    <property type="entry name" value="PHEROMONE SHUTDOWN PROTEIN"/>
    <property type="match status" value="1"/>
</dbReference>
<organism evidence="1">
    <name type="scientific">Oryza meridionalis</name>
    <dbReference type="NCBI Taxonomy" id="40149"/>
    <lineage>
        <taxon>Eukaryota</taxon>
        <taxon>Viridiplantae</taxon>
        <taxon>Streptophyta</taxon>
        <taxon>Embryophyta</taxon>
        <taxon>Tracheophyta</taxon>
        <taxon>Spermatophyta</taxon>
        <taxon>Magnoliopsida</taxon>
        <taxon>Liliopsida</taxon>
        <taxon>Poales</taxon>
        <taxon>Poaceae</taxon>
        <taxon>BOP clade</taxon>
        <taxon>Oryzoideae</taxon>
        <taxon>Oryzeae</taxon>
        <taxon>Oryzinae</taxon>
        <taxon>Oryza</taxon>
    </lineage>
</organism>
<evidence type="ECO:0008006" key="3">
    <source>
        <dbReference type="Google" id="ProtNLM"/>
    </source>
</evidence>
<reference evidence="1" key="1">
    <citation type="submission" date="2015-04" db="UniProtKB">
        <authorList>
            <consortium name="EnsemblPlants"/>
        </authorList>
    </citation>
    <scope>IDENTIFICATION</scope>
</reference>
<dbReference type="eggNOG" id="KOG2860">
    <property type="taxonomic scope" value="Eukaryota"/>
</dbReference>
<sequence>MIRAPRRLLPDSSSPPIHRRLLPLPPLFRRRLSPLPATLVQALLCAGPIRGGRGLTPLGLLMDPAADGEGGGYEDASLFADAETGGGETVRREGEGERERRELPEELAKGVVCLECETSPEAEAAGAGGTCRVYVVGTAHVSQESCDQVKAVIDYLKPQAVFLELCASRVAILTPQNLQVPTMNEMIDMWKKKKMNTFGILYSWFLAKVASQLDVLPGAEFRVAFEEAMSYGGKVILGDRPVQITLRRTWGRMSLWHRAKFLYYIVFQSIFLPSPEELNKMLKDMEDVDMLTLVIQEMSKAFPTLMETLLHERDMYMSSKLLKVAKEHSSVVAVVGKGHVSGIKKNWEQPIEIESLLVLPVTKQGASKMKILASIGALGGVRKPYKILQIKCGGTPNKLVDEAVTRRPDRPEIAGEHVGAAHLEHRRREVGEVLLRRRRVGELLDVAPRDGVVAEAAVRLEQAARGEHVPVVAQVEREAAAGVHGHLGRAAGAAMAVVVVVVPVPRRAELLELRRVAGVQRRVLVHPAGEVVQPLLERPASTAMSLALRDLTLKKVLTSTMLESGGARSFSAYSATLTSPSLLPTASLAAMAMMSAQETVSGQTVSSLALIRLMAS</sequence>
<dbReference type="AlphaFoldDB" id="A0A0E0DTK0"/>
<name>A0A0E0DTK0_9ORYZ</name>
<proteinExistence type="predicted"/>
<dbReference type="GO" id="GO:0005741">
    <property type="term" value="C:mitochondrial outer membrane"/>
    <property type="evidence" value="ECO:0007669"/>
    <property type="project" value="TreeGrafter"/>
</dbReference>